<gene>
    <name evidence="2" type="ORF">ORAREDHAP_LOCUS19811</name>
</gene>
<dbReference type="AlphaFoldDB" id="A0A6J5WP87"/>
<dbReference type="EMBL" id="CAEKKB010000003">
    <property type="protein sequence ID" value="CAB4303520.1"/>
    <property type="molecule type" value="Genomic_DNA"/>
</dbReference>
<evidence type="ECO:0000313" key="2">
    <source>
        <dbReference type="EMBL" id="CAB4303520.1"/>
    </source>
</evidence>
<accession>A0A6J5WP87</accession>
<name>A0A6J5WP87_PRUAR</name>
<reference evidence="3" key="1">
    <citation type="journal article" date="2020" name="Genome Biol.">
        <title>Gamete binning: chromosome-level and haplotype-resolved genome assembly enabled by high-throughput single-cell sequencing of gamete genomes.</title>
        <authorList>
            <person name="Campoy J.A."/>
            <person name="Sun H."/>
            <person name="Goel M."/>
            <person name="Jiao W.-B."/>
            <person name="Folz-Donahue K."/>
            <person name="Wang N."/>
            <person name="Rubio M."/>
            <person name="Liu C."/>
            <person name="Kukat C."/>
            <person name="Ruiz D."/>
            <person name="Huettel B."/>
            <person name="Schneeberger K."/>
        </authorList>
    </citation>
    <scope>NUCLEOTIDE SEQUENCE [LARGE SCALE GENOMIC DNA]</scope>
    <source>
        <strain evidence="3">cv. Rojo Pasion</strain>
    </source>
</reference>
<proteinExistence type="predicted"/>
<protein>
    <submittedName>
        <fullName evidence="2">Uncharacterized protein</fullName>
    </submittedName>
</protein>
<evidence type="ECO:0000256" key="1">
    <source>
        <dbReference type="SAM" id="MobiDB-lite"/>
    </source>
</evidence>
<sequence>MKPTSTDLDGGPSRSEALCFGFLILALTSRGGLTPKELSPFLSATTLLFMLSCGMFTTTNKSFSCNSCCGGHRGGVRPTGINFNSGSPPHPSSSRKIQSQRQTPAHDFLAKTPHLILFCDD</sequence>
<dbReference type="Proteomes" id="UP000507245">
    <property type="component" value="Unassembled WGS sequence"/>
</dbReference>
<feature type="compositionally biased region" description="Polar residues" evidence="1">
    <location>
        <begin position="81"/>
        <end position="103"/>
    </location>
</feature>
<feature type="region of interest" description="Disordered" evidence="1">
    <location>
        <begin position="79"/>
        <end position="104"/>
    </location>
</feature>
<organism evidence="2 3">
    <name type="scientific">Prunus armeniaca</name>
    <name type="common">Apricot</name>
    <name type="synonym">Armeniaca vulgaris</name>
    <dbReference type="NCBI Taxonomy" id="36596"/>
    <lineage>
        <taxon>Eukaryota</taxon>
        <taxon>Viridiplantae</taxon>
        <taxon>Streptophyta</taxon>
        <taxon>Embryophyta</taxon>
        <taxon>Tracheophyta</taxon>
        <taxon>Spermatophyta</taxon>
        <taxon>Magnoliopsida</taxon>
        <taxon>eudicotyledons</taxon>
        <taxon>Gunneridae</taxon>
        <taxon>Pentapetalae</taxon>
        <taxon>rosids</taxon>
        <taxon>fabids</taxon>
        <taxon>Rosales</taxon>
        <taxon>Rosaceae</taxon>
        <taxon>Amygdaloideae</taxon>
        <taxon>Amygdaleae</taxon>
        <taxon>Prunus</taxon>
    </lineage>
</organism>
<keyword evidence="3" id="KW-1185">Reference proteome</keyword>
<evidence type="ECO:0000313" key="3">
    <source>
        <dbReference type="Proteomes" id="UP000507245"/>
    </source>
</evidence>